<keyword evidence="8" id="KW-1185">Reference proteome</keyword>
<dbReference type="Pfam" id="PF10270">
    <property type="entry name" value="MMgT"/>
    <property type="match status" value="1"/>
</dbReference>
<dbReference type="InterPro" id="IPR053279">
    <property type="entry name" value="EMC_subunit"/>
</dbReference>
<name>A0A1E4RGD1_9ASCO</name>
<organism evidence="7 8">
    <name type="scientific">Hyphopichia burtonii NRRL Y-1933</name>
    <dbReference type="NCBI Taxonomy" id="984485"/>
    <lineage>
        <taxon>Eukaryota</taxon>
        <taxon>Fungi</taxon>
        <taxon>Dikarya</taxon>
        <taxon>Ascomycota</taxon>
        <taxon>Saccharomycotina</taxon>
        <taxon>Pichiomycetes</taxon>
        <taxon>Debaryomycetaceae</taxon>
        <taxon>Hyphopichia</taxon>
    </lineage>
</organism>
<evidence type="ECO:0000313" key="8">
    <source>
        <dbReference type="Proteomes" id="UP000095085"/>
    </source>
</evidence>
<evidence type="ECO:0000313" key="7">
    <source>
        <dbReference type="EMBL" id="ODV66319.1"/>
    </source>
</evidence>
<dbReference type="RefSeq" id="XP_020075386.1">
    <property type="nucleotide sequence ID" value="XM_020219234.1"/>
</dbReference>
<dbReference type="AlphaFoldDB" id="A0A1E4RGD1"/>
<keyword evidence="3 6" id="KW-0812">Transmembrane</keyword>
<dbReference type="PANTHER" id="PTHR28144:SF1">
    <property type="entry name" value="ER MEMBRANE PROTEIN COMPLEX SUBUNIT 5"/>
    <property type="match status" value="1"/>
</dbReference>
<feature type="transmembrane region" description="Helical" evidence="6">
    <location>
        <begin position="34"/>
        <end position="55"/>
    </location>
</feature>
<comment type="similarity">
    <text evidence="2">Belongs to the membrane magnesium transporter (TC 1.A.67) family.</text>
</comment>
<evidence type="ECO:0000256" key="3">
    <source>
        <dbReference type="ARBA" id="ARBA00022692"/>
    </source>
</evidence>
<evidence type="ECO:0000256" key="5">
    <source>
        <dbReference type="ARBA" id="ARBA00023136"/>
    </source>
</evidence>
<dbReference type="Proteomes" id="UP000095085">
    <property type="component" value="Unassembled WGS sequence"/>
</dbReference>
<evidence type="ECO:0000256" key="6">
    <source>
        <dbReference type="SAM" id="Phobius"/>
    </source>
</evidence>
<evidence type="ECO:0008006" key="9">
    <source>
        <dbReference type="Google" id="ProtNLM"/>
    </source>
</evidence>
<proteinExistence type="inferred from homology"/>
<reference evidence="8" key="1">
    <citation type="submission" date="2016-05" db="EMBL/GenBank/DDBJ databases">
        <title>Comparative genomics of biotechnologically important yeasts.</title>
        <authorList>
            <consortium name="DOE Joint Genome Institute"/>
            <person name="Riley R."/>
            <person name="Haridas S."/>
            <person name="Wolfe K.H."/>
            <person name="Lopes M.R."/>
            <person name="Hittinger C.T."/>
            <person name="Goker M."/>
            <person name="Salamov A."/>
            <person name="Wisecaver J."/>
            <person name="Long T.M."/>
            <person name="Aerts A.L."/>
            <person name="Barry K."/>
            <person name="Choi C."/>
            <person name="Clum A."/>
            <person name="Coughlan A.Y."/>
            <person name="Deshpande S."/>
            <person name="Douglass A.P."/>
            <person name="Hanson S.J."/>
            <person name="Klenk H.-P."/>
            <person name="Labutti K."/>
            <person name="Lapidus A."/>
            <person name="Lindquist E."/>
            <person name="Lipzen A."/>
            <person name="Meier-Kolthoff J.P."/>
            <person name="Ohm R.A."/>
            <person name="Otillar R.P."/>
            <person name="Pangilinan J."/>
            <person name="Peng Y."/>
            <person name="Rokas A."/>
            <person name="Rosa C.A."/>
            <person name="Scheuner C."/>
            <person name="Sibirny A.A."/>
            <person name="Slot J.C."/>
            <person name="Stielow J.B."/>
            <person name="Sun H."/>
            <person name="Kurtzman C.P."/>
            <person name="Blackwell M."/>
            <person name="Grigoriev I.V."/>
            <person name="Jeffries T.W."/>
        </authorList>
    </citation>
    <scope>NUCLEOTIDE SEQUENCE [LARGE SCALE GENOMIC DNA]</scope>
    <source>
        <strain evidence="8">NRRL Y-1933</strain>
    </source>
</reference>
<dbReference type="InterPro" id="IPR018937">
    <property type="entry name" value="MMgT"/>
</dbReference>
<accession>A0A1E4RGD1</accession>
<gene>
    <name evidence="7" type="ORF">HYPBUDRAFT_12029</name>
</gene>
<protein>
    <recommendedName>
        <fullName evidence="9">Magnesium transporter</fullName>
    </recommendedName>
</protein>
<dbReference type="GO" id="GO:0072546">
    <property type="term" value="C:EMC complex"/>
    <property type="evidence" value="ECO:0007669"/>
    <property type="project" value="TreeGrafter"/>
</dbReference>
<comment type="subcellular location">
    <subcellularLocation>
        <location evidence="1">Endomembrane system</location>
        <topology evidence="1">Multi-pass membrane protein</topology>
    </subcellularLocation>
</comment>
<dbReference type="GO" id="GO:0034975">
    <property type="term" value="P:protein folding in endoplasmic reticulum"/>
    <property type="evidence" value="ECO:0007669"/>
    <property type="project" value="TreeGrafter"/>
</dbReference>
<dbReference type="EMBL" id="KV454542">
    <property type="protein sequence ID" value="ODV66319.1"/>
    <property type="molecule type" value="Genomic_DNA"/>
</dbReference>
<keyword evidence="4 6" id="KW-1133">Transmembrane helix</keyword>
<dbReference type="STRING" id="984485.A0A1E4RGD1"/>
<evidence type="ECO:0000256" key="2">
    <source>
        <dbReference type="ARBA" id="ARBA00006109"/>
    </source>
</evidence>
<evidence type="ECO:0000256" key="4">
    <source>
        <dbReference type="ARBA" id="ARBA00022989"/>
    </source>
</evidence>
<evidence type="ECO:0000256" key="1">
    <source>
        <dbReference type="ARBA" id="ARBA00004127"/>
    </source>
</evidence>
<dbReference type="GeneID" id="30993784"/>
<keyword evidence="5 6" id="KW-0472">Membrane</keyword>
<dbReference type="PANTHER" id="PTHR28144">
    <property type="entry name" value="ER MEMBRANE PROTEIN COMPLEX SUBUNIT 5"/>
    <property type="match status" value="1"/>
</dbReference>
<dbReference type="OrthoDB" id="44756at2759"/>
<sequence>MGLLYLTGSILVLHAAYSSFEYHQFIKASKNHTGLPYDIVFELLIGLVIFILGSIQSIKNESRISLKEDKLIKQGDEYLNPIKMNESMENINNLGINDYEEFENRIDFINFREKRKLYNEWIKNK</sequence>